<feature type="region of interest" description="Disordered" evidence="6">
    <location>
        <begin position="68"/>
        <end position="99"/>
    </location>
</feature>
<dbReference type="InterPro" id="IPR001781">
    <property type="entry name" value="Znf_LIM"/>
</dbReference>
<feature type="compositionally biased region" description="Basic and acidic residues" evidence="6">
    <location>
        <begin position="180"/>
        <end position="190"/>
    </location>
</feature>
<proteinExistence type="predicted"/>
<evidence type="ECO:0000313" key="9">
    <source>
        <dbReference type="Proteomes" id="UP000275078"/>
    </source>
</evidence>
<feature type="compositionally biased region" description="Pro residues" evidence="6">
    <location>
        <begin position="352"/>
        <end position="361"/>
    </location>
</feature>
<evidence type="ECO:0000256" key="2">
    <source>
        <dbReference type="ARBA" id="ARBA00022737"/>
    </source>
</evidence>
<dbReference type="PROSITE" id="PS00478">
    <property type="entry name" value="LIM_DOMAIN_1"/>
    <property type="match status" value="1"/>
</dbReference>
<organism evidence="8 9">
    <name type="scientific">Ascobolus immersus RN42</name>
    <dbReference type="NCBI Taxonomy" id="1160509"/>
    <lineage>
        <taxon>Eukaryota</taxon>
        <taxon>Fungi</taxon>
        <taxon>Dikarya</taxon>
        <taxon>Ascomycota</taxon>
        <taxon>Pezizomycotina</taxon>
        <taxon>Pezizomycetes</taxon>
        <taxon>Pezizales</taxon>
        <taxon>Ascobolaceae</taxon>
        <taxon>Ascobolus</taxon>
    </lineage>
</organism>
<dbReference type="GO" id="GO:0005634">
    <property type="term" value="C:nucleus"/>
    <property type="evidence" value="ECO:0007669"/>
    <property type="project" value="TreeGrafter"/>
</dbReference>
<feature type="compositionally biased region" description="Basic and acidic residues" evidence="6">
    <location>
        <begin position="478"/>
        <end position="548"/>
    </location>
</feature>
<evidence type="ECO:0000256" key="1">
    <source>
        <dbReference type="ARBA" id="ARBA00022723"/>
    </source>
</evidence>
<feature type="compositionally biased region" description="Polar residues" evidence="6">
    <location>
        <begin position="580"/>
        <end position="590"/>
    </location>
</feature>
<keyword evidence="9" id="KW-1185">Reference proteome</keyword>
<evidence type="ECO:0000256" key="6">
    <source>
        <dbReference type="SAM" id="MobiDB-lite"/>
    </source>
</evidence>
<keyword evidence="4 5" id="KW-0440">LIM domain</keyword>
<dbReference type="Pfam" id="PF00412">
    <property type="entry name" value="LIM"/>
    <property type="match status" value="2"/>
</dbReference>
<dbReference type="CDD" id="cd08368">
    <property type="entry name" value="LIM"/>
    <property type="match status" value="2"/>
</dbReference>
<gene>
    <name evidence="8" type="ORF">BJ508DRAFT_306271</name>
</gene>
<feature type="region of interest" description="Disordered" evidence="6">
    <location>
        <begin position="1"/>
        <end position="46"/>
    </location>
</feature>
<feature type="compositionally biased region" description="Basic and acidic residues" evidence="6">
    <location>
        <begin position="402"/>
        <end position="412"/>
    </location>
</feature>
<keyword evidence="1 5" id="KW-0479">Metal-binding</keyword>
<evidence type="ECO:0000256" key="5">
    <source>
        <dbReference type="PROSITE-ProRule" id="PRU00125"/>
    </source>
</evidence>
<evidence type="ECO:0000256" key="4">
    <source>
        <dbReference type="ARBA" id="ARBA00023038"/>
    </source>
</evidence>
<evidence type="ECO:0000256" key="3">
    <source>
        <dbReference type="ARBA" id="ARBA00022833"/>
    </source>
</evidence>
<accession>A0A3N4I6D7</accession>
<protein>
    <recommendedName>
        <fullName evidence="7">LIM zinc-binding domain-containing protein</fullName>
    </recommendedName>
</protein>
<dbReference type="FunFam" id="2.10.110.10:FF:000077">
    <property type="entry name" value="LIM domain protein"/>
    <property type="match status" value="1"/>
</dbReference>
<name>A0A3N4I6D7_ASCIM</name>
<sequence length="825" mass="91799">MADQPRVSYMTKEQLDSYLEDLRLNRPTRPPPPTKEKRPALSSIFTPPLDRKAAVLDAKTGRLIRKSSTGNDLDLAAKPAGVKRSETEATKPAQTRAQRTRSIYRSSFGNLVGGKTRKPCVGVAETERNVTEASSKAAPAPTPTGNTTKAPLSKIPSGRKVTTTTTSTPSRTTTAAVAIREGKNSKDEAKPTQIPKPPFLRPASRTSSFTSLASTVTSIARQTFSRTGFREGETESNSSTTTNNNNNNTRKVSSGSSVSANSSTRAKSPLPPLRTKTKETKGQGTKLEEEIVKHILGTTHPIQPSSKKANKPANNNNTTSLPHSPPVTPPTTSTSTNPPQFSSTKSTSPSPTSKPPSPPISPEETKKMNRYPYSNRAVFSEKVGYRSNPLPPSPDFSEDDAGLDKRPTRAERGIQGVPVEKRHANIGIIKKGSTTGKPLPQPEPERKPWGYRQGEEDYDARSRSNRGIPSLSQQTYNDSRESLRRHQHTDSRESLRGHRHSDSRESLRGHQHSDSRENLRGHTHSDSRESLRRDQYGDRRDHYSENRSDSYGTQYGEGRRDQPQVMPINYNEGPRAPYHQKQSSVPTFSFDSEHRGAGHRTSSSIPTFSFDAEPTGRRESKPPVPTFSFDSEPARNNKPPVPTFSFDAEPTPSSRRDSKPPVPTFSLEHVGFYPEPDSEREKRPVEERDVRFFCHLDFHELFSPRCRSCKTPIEGEVVVACGGSWHVGHFFCAECGDPFTAQSRFVEKDNYAWCLPCYGRRYSEKCKKCRKPITDTVVKALDAEWHVECFVCTECSGGFDDGRYFIRGAERMPVCTHCEERRLKA</sequence>
<dbReference type="OrthoDB" id="15567at2759"/>
<dbReference type="AlphaFoldDB" id="A0A3N4I6D7"/>
<dbReference type="PANTHER" id="PTHR24205">
    <property type="entry name" value="FOUR AND A HALF LIM DOMAINS PROTEIN"/>
    <property type="match status" value="1"/>
</dbReference>
<dbReference type="GO" id="GO:0030695">
    <property type="term" value="F:GTPase regulator activity"/>
    <property type="evidence" value="ECO:0007669"/>
    <property type="project" value="UniProtKB-ARBA"/>
</dbReference>
<evidence type="ECO:0000313" key="8">
    <source>
        <dbReference type="EMBL" id="RPA81655.1"/>
    </source>
</evidence>
<feature type="domain" description="LIM zinc-binding" evidence="7">
    <location>
        <begin position="704"/>
        <end position="763"/>
    </location>
</feature>
<feature type="compositionally biased region" description="Low complexity" evidence="6">
    <location>
        <begin position="304"/>
        <end position="322"/>
    </location>
</feature>
<dbReference type="Gene3D" id="2.10.110.10">
    <property type="entry name" value="Cysteine Rich Protein"/>
    <property type="match status" value="2"/>
</dbReference>
<feature type="compositionally biased region" description="Low complexity" evidence="6">
    <location>
        <begin position="235"/>
        <end position="268"/>
    </location>
</feature>
<dbReference type="Proteomes" id="UP000275078">
    <property type="component" value="Unassembled WGS sequence"/>
</dbReference>
<feature type="compositionally biased region" description="Basic and acidic residues" evidence="6">
    <location>
        <begin position="443"/>
        <end position="462"/>
    </location>
</feature>
<evidence type="ECO:0000259" key="7">
    <source>
        <dbReference type="PROSITE" id="PS50023"/>
    </source>
</evidence>
<feature type="region of interest" description="Disordered" evidence="6">
    <location>
        <begin position="128"/>
        <end position="207"/>
    </location>
</feature>
<dbReference type="SMART" id="SM00132">
    <property type="entry name" value="LIM"/>
    <property type="match status" value="2"/>
</dbReference>
<feature type="compositionally biased region" description="Low complexity" evidence="6">
    <location>
        <begin position="330"/>
        <end position="351"/>
    </location>
</feature>
<feature type="domain" description="LIM zinc-binding" evidence="7">
    <location>
        <begin position="764"/>
        <end position="825"/>
    </location>
</feature>
<feature type="compositionally biased region" description="Low complexity" evidence="6">
    <location>
        <begin position="162"/>
        <end position="174"/>
    </location>
</feature>
<dbReference type="GO" id="GO:0046872">
    <property type="term" value="F:metal ion binding"/>
    <property type="evidence" value="ECO:0007669"/>
    <property type="project" value="UniProtKB-KW"/>
</dbReference>
<dbReference type="STRING" id="1160509.A0A3N4I6D7"/>
<dbReference type="PROSITE" id="PS50023">
    <property type="entry name" value="LIM_DOMAIN_2"/>
    <property type="match status" value="2"/>
</dbReference>
<reference evidence="8 9" key="1">
    <citation type="journal article" date="2018" name="Nat. Ecol. Evol.">
        <title>Pezizomycetes genomes reveal the molecular basis of ectomycorrhizal truffle lifestyle.</title>
        <authorList>
            <person name="Murat C."/>
            <person name="Payen T."/>
            <person name="Noel B."/>
            <person name="Kuo A."/>
            <person name="Morin E."/>
            <person name="Chen J."/>
            <person name="Kohler A."/>
            <person name="Krizsan K."/>
            <person name="Balestrini R."/>
            <person name="Da Silva C."/>
            <person name="Montanini B."/>
            <person name="Hainaut M."/>
            <person name="Levati E."/>
            <person name="Barry K.W."/>
            <person name="Belfiori B."/>
            <person name="Cichocki N."/>
            <person name="Clum A."/>
            <person name="Dockter R.B."/>
            <person name="Fauchery L."/>
            <person name="Guy J."/>
            <person name="Iotti M."/>
            <person name="Le Tacon F."/>
            <person name="Lindquist E.A."/>
            <person name="Lipzen A."/>
            <person name="Malagnac F."/>
            <person name="Mello A."/>
            <person name="Molinier V."/>
            <person name="Miyauchi S."/>
            <person name="Poulain J."/>
            <person name="Riccioni C."/>
            <person name="Rubini A."/>
            <person name="Sitrit Y."/>
            <person name="Splivallo R."/>
            <person name="Traeger S."/>
            <person name="Wang M."/>
            <person name="Zifcakova L."/>
            <person name="Wipf D."/>
            <person name="Zambonelli A."/>
            <person name="Paolocci F."/>
            <person name="Nowrousian M."/>
            <person name="Ottonello S."/>
            <person name="Baldrian P."/>
            <person name="Spatafora J.W."/>
            <person name="Henrissat B."/>
            <person name="Nagy L.G."/>
            <person name="Aury J.M."/>
            <person name="Wincker P."/>
            <person name="Grigoriev I.V."/>
            <person name="Bonfante P."/>
            <person name="Martin F.M."/>
        </authorList>
    </citation>
    <scope>NUCLEOTIDE SEQUENCE [LARGE SCALE GENOMIC DNA]</scope>
    <source>
        <strain evidence="8 9">RN42</strain>
    </source>
</reference>
<feature type="region of interest" description="Disordered" evidence="6">
    <location>
        <begin position="223"/>
        <end position="682"/>
    </location>
</feature>
<keyword evidence="2" id="KW-0677">Repeat</keyword>
<feature type="compositionally biased region" description="Basic and acidic residues" evidence="6">
    <location>
        <begin position="276"/>
        <end position="293"/>
    </location>
</feature>
<dbReference type="EMBL" id="ML119677">
    <property type="protein sequence ID" value="RPA81655.1"/>
    <property type="molecule type" value="Genomic_DNA"/>
</dbReference>
<dbReference type="PANTHER" id="PTHR24205:SF16">
    <property type="entry name" value="GH01042P-RELATED"/>
    <property type="match status" value="1"/>
</dbReference>
<dbReference type="SUPFAM" id="SSF57716">
    <property type="entry name" value="Glucocorticoid receptor-like (DNA-binding domain)"/>
    <property type="match status" value="2"/>
</dbReference>
<feature type="compositionally biased region" description="Polar residues" evidence="6">
    <location>
        <begin position="465"/>
        <end position="477"/>
    </location>
</feature>
<dbReference type="GO" id="GO:0003712">
    <property type="term" value="F:transcription coregulator activity"/>
    <property type="evidence" value="ECO:0007669"/>
    <property type="project" value="TreeGrafter"/>
</dbReference>
<keyword evidence="3 5" id="KW-0862">Zinc</keyword>
<feature type="compositionally biased region" description="Low complexity" evidence="6">
    <location>
        <begin position="137"/>
        <end position="151"/>
    </location>
</feature>